<reference evidence="2 3" key="1">
    <citation type="submission" date="2018-07" db="EMBL/GenBank/DDBJ databases">
        <title>Modular assembly of carbohydrate-degrading microbial communities in the ocean.</title>
        <authorList>
            <person name="Enke T.N."/>
            <person name="Datta M.S."/>
            <person name="Schwartzman J.A."/>
            <person name="Cermak N."/>
            <person name="Schmitz D.A."/>
            <person name="Barrere J."/>
            <person name="Cordero O.X."/>
        </authorList>
    </citation>
    <scope>NUCLEOTIDE SEQUENCE [LARGE SCALE GENOMIC DNA]</scope>
    <source>
        <strain evidence="2 3">C3M10</strain>
    </source>
</reference>
<name>A0A366X4C5_9RHOB</name>
<feature type="transmembrane region" description="Helical" evidence="1">
    <location>
        <begin position="50"/>
        <end position="69"/>
    </location>
</feature>
<evidence type="ECO:0000256" key="1">
    <source>
        <dbReference type="SAM" id="Phobius"/>
    </source>
</evidence>
<dbReference type="Proteomes" id="UP000252706">
    <property type="component" value="Unassembled WGS sequence"/>
</dbReference>
<dbReference type="AlphaFoldDB" id="A0A366X4C5"/>
<dbReference type="Pfam" id="PF20358">
    <property type="entry name" value="DUF6653"/>
    <property type="match status" value="1"/>
</dbReference>
<dbReference type="OrthoDB" id="1442233at2"/>
<evidence type="ECO:0000313" key="3">
    <source>
        <dbReference type="Proteomes" id="UP000252706"/>
    </source>
</evidence>
<gene>
    <name evidence="2" type="ORF">DS909_05010</name>
</gene>
<sequence length="173" mass="19840">MTSQRWDIFKASERFMAMDEAAWARHANPLSVYSRFSILPLMSLAIWSRVWIGWWAVAAVALVVLWTWWNPRAFGPPASTRGWASLGTFGERVFLNRDTLPVPHHHVVWAKLLTGVSAVGIVPWIYGLWALDLSAVLLGLALIIGGKTWFVDRMVWLYQDMKDQDPTYANWLR</sequence>
<dbReference type="InterPro" id="IPR046595">
    <property type="entry name" value="DUF6653"/>
</dbReference>
<evidence type="ECO:0000313" key="2">
    <source>
        <dbReference type="EMBL" id="RBW60102.1"/>
    </source>
</evidence>
<dbReference type="RefSeq" id="WP_113822462.1">
    <property type="nucleotide sequence ID" value="NZ_QOCE01000012.1"/>
</dbReference>
<keyword evidence="1" id="KW-1133">Transmembrane helix</keyword>
<protein>
    <submittedName>
        <fullName evidence="2">Uncharacterized protein</fullName>
    </submittedName>
</protein>
<feature type="transmembrane region" description="Helical" evidence="1">
    <location>
        <begin position="121"/>
        <end position="144"/>
    </location>
</feature>
<proteinExistence type="predicted"/>
<keyword evidence="1" id="KW-0472">Membrane</keyword>
<comment type="caution">
    <text evidence="2">The sequence shown here is derived from an EMBL/GenBank/DDBJ whole genome shotgun (WGS) entry which is preliminary data.</text>
</comment>
<dbReference type="EMBL" id="QOCE01000012">
    <property type="protein sequence ID" value="RBW60102.1"/>
    <property type="molecule type" value="Genomic_DNA"/>
</dbReference>
<organism evidence="2 3">
    <name type="scientific">Phaeobacter gallaeciensis</name>
    <dbReference type="NCBI Taxonomy" id="60890"/>
    <lineage>
        <taxon>Bacteria</taxon>
        <taxon>Pseudomonadati</taxon>
        <taxon>Pseudomonadota</taxon>
        <taxon>Alphaproteobacteria</taxon>
        <taxon>Rhodobacterales</taxon>
        <taxon>Roseobacteraceae</taxon>
        <taxon>Phaeobacter</taxon>
    </lineage>
</organism>
<keyword evidence="1" id="KW-0812">Transmembrane</keyword>
<accession>A0A366X4C5</accession>